<dbReference type="AlphaFoldDB" id="A0A2J7ZHM5"/>
<feature type="compositionally biased region" description="Gly residues" evidence="1">
    <location>
        <begin position="242"/>
        <end position="258"/>
    </location>
</feature>
<keyword evidence="3" id="KW-1185">Reference proteome</keyword>
<dbReference type="Proteomes" id="UP000236333">
    <property type="component" value="Unassembled WGS sequence"/>
</dbReference>
<feature type="non-terminal residue" evidence="2">
    <location>
        <position position="357"/>
    </location>
</feature>
<proteinExistence type="predicted"/>
<dbReference type="InterPro" id="IPR001128">
    <property type="entry name" value="Cyt_P450"/>
</dbReference>
<feature type="region of interest" description="Disordered" evidence="1">
    <location>
        <begin position="239"/>
        <end position="258"/>
    </location>
</feature>
<evidence type="ECO:0000313" key="2">
    <source>
        <dbReference type="EMBL" id="PNG99764.1"/>
    </source>
</evidence>
<dbReference type="Gene3D" id="1.10.630.10">
    <property type="entry name" value="Cytochrome P450"/>
    <property type="match status" value="1"/>
</dbReference>
<dbReference type="GO" id="GO:0020037">
    <property type="term" value="F:heme binding"/>
    <property type="evidence" value="ECO:0007669"/>
    <property type="project" value="InterPro"/>
</dbReference>
<dbReference type="GO" id="GO:0016705">
    <property type="term" value="F:oxidoreductase activity, acting on paired donors, with incorporation or reduction of molecular oxygen"/>
    <property type="evidence" value="ECO:0007669"/>
    <property type="project" value="InterPro"/>
</dbReference>
<comment type="caution">
    <text evidence="2">The sequence shown here is derived from an EMBL/GenBank/DDBJ whole genome shotgun (WGS) entry which is preliminary data.</text>
</comment>
<accession>A0A2J7ZHM5</accession>
<reference evidence="2 3" key="1">
    <citation type="journal article" date="2017" name="Mol. Biol. Evol.">
        <title>The 4-celled Tetrabaena socialis nuclear genome reveals the essential components for genetic control of cell number at the origin of multicellularity in the volvocine lineage.</title>
        <authorList>
            <person name="Featherston J."/>
            <person name="Arakaki Y."/>
            <person name="Hanschen E.R."/>
            <person name="Ferris P.J."/>
            <person name="Michod R.E."/>
            <person name="Olson B.J.S.C."/>
            <person name="Nozaki H."/>
            <person name="Durand P.M."/>
        </authorList>
    </citation>
    <scope>NUCLEOTIDE SEQUENCE [LARGE SCALE GENOMIC DNA]</scope>
    <source>
        <strain evidence="2 3">NIES-571</strain>
    </source>
</reference>
<evidence type="ECO:0000313" key="3">
    <source>
        <dbReference type="Proteomes" id="UP000236333"/>
    </source>
</evidence>
<dbReference type="OrthoDB" id="6764281at2759"/>
<dbReference type="SUPFAM" id="SSF48264">
    <property type="entry name" value="Cytochrome P450"/>
    <property type="match status" value="1"/>
</dbReference>
<dbReference type="GO" id="GO:0004497">
    <property type="term" value="F:monooxygenase activity"/>
    <property type="evidence" value="ECO:0007669"/>
    <property type="project" value="InterPro"/>
</dbReference>
<dbReference type="InterPro" id="IPR036396">
    <property type="entry name" value="Cyt_P450_sf"/>
</dbReference>
<name>A0A2J7ZHM5_9CHLO</name>
<organism evidence="2 3">
    <name type="scientific">Tetrabaena socialis</name>
    <dbReference type="NCBI Taxonomy" id="47790"/>
    <lineage>
        <taxon>Eukaryota</taxon>
        <taxon>Viridiplantae</taxon>
        <taxon>Chlorophyta</taxon>
        <taxon>core chlorophytes</taxon>
        <taxon>Chlorophyceae</taxon>
        <taxon>CS clade</taxon>
        <taxon>Chlamydomonadales</taxon>
        <taxon>Tetrabaenaceae</taxon>
        <taxon>Tetrabaena</taxon>
    </lineage>
</organism>
<evidence type="ECO:0000256" key="1">
    <source>
        <dbReference type="SAM" id="MobiDB-lite"/>
    </source>
</evidence>
<sequence length="357" mass="36866">MSEYGHALVGHNREVDQASVFVAAGEVWRRGRRVFETSVIHPASLAGHMPAISRCVDRFVARLERLAAQAQAEDADGVVRGGGGGGGGGGAGGQEQCNGGVRQPAAAAARAVDMLEEIGNYTMAAVGEVAYGIDFGTTEDEAGAEERVRKAGPGGGAGGGGEDGSLGRQLVVACAACFRFLQVENATIYLSLQLMFPSLTPVVRWLAERLPDPAQAANMRARSRVADISRQLMEQWRTSKARGGGNGDGGGGGGGGGAAGAFREAGGGISASSFMSAMMEGRQGAWPEQRLSDVEVIAQCFTFLLAGFETTADTLSTAVFLLATHLEAEQRLADEVDALGDQPLTPELLANVGGRKG</sequence>
<dbReference type="PANTHER" id="PTHR24301">
    <property type="entry name" value="THROMBOXANE-A SYNTHASE"/>
    <property type="match status" value="1"/>
</dbReference>
<feature type="region of interest" description="Disordered" evidence="1">
    <location>
        <begin position="76"/>
        <end position="97"/>
    </location>
</feature>
<protein>
    <submittedName>
        <fullName evidence="2">Cytochrome P450 3A31</fullName>
    </submittedName>
</protein>
<dbReference type="Pfam" id="PF00067">
    <property type="entry name" value="p450"/>
    <property type="match status" value="1"/>
</dbReference>
<dbReference type="GO" id="GO:0005506">
    <property type="term" value="F:iron ion binding"/>
    <property type="evidence" value="ECO:0007669"/>
    <property type="project" value="InterPro"/>
</dbReference>
<dbReference type="PANTHER" id="PTHR24301:SF2">
    <property type="entry name" value="THROMBOXANE-A SYNTHASE"/>
    <property type="match status" value="1"/>
</dbReference>
<gene>
    <name evidence="2" type="ORF">TSOC_014452</name>
</gene>
<dbReference type="EMBL" id="PGGS01002189">
    <property type="protein sequence ID" value="PNG99764.1"/>
    <property type="molecule type" value="Genomic_DNA"/>
</dbReference>
<feature type="compositionally biased region" description="Gly residues" evidence="1">
    <location>
        <begin position="79"/>
        <end position="93"/>
    </location>
</feature>